<name>A0A0K3CNX7_RHOTO</name>
<dbReference type="EMBL" id="LCTV02000009">
    <property type="protein sequence ID" value="PRQ72454.1"/>
    <property type="molecule type" value="Genomic_DNA"/>
</dbReference>
<reference evidence="2 4" key="2">
    <citation type="journal article" date="2018" name="Elife">
        <title>Functional genomics of lipid metabolism in the oleaginous yeast Rhodosporidium toruloides.</title>
        <authorList>
            <person name="Coradetti S.T."/>
            <person name="Pinel D."/>
            <person name="Geiselman G."/>
            <person name="Ito M."/>
            <person name="Mondo S."/>
            <person name="Reilly M.C."/>
            <person name="Cheng Y.F."/>
            <person name="Bauer S."/>
            <person name="Grigoriev I."/>
            <person name="Gladden J.M."/>
            <person name="Simmons B.A."/>
            <person name="Brem R."/>
            <person name="Arkin A.P."/>
            <person name="Skerker J.M."/>
        </authorList>
    </citation>
    <scope>NUCLEOTIDE SEQUENCE [LARGE SCALE GENOMIC DNA]</scope>
    <source>
        <strain evidence="2 4">NBRC 0880</strain>
    </source>
</reference>
<proteinExistence type="predicted"/>
<evidence type="ECO:0000313" key="3">
    <source>
        <dbReference type="Proteomes" id="UP000199069"/>
    </source>
</evidence>
<evidence type="ECO:0000313" key="2">
    <source>
        <dbReference type="EMBL" id="PRQ72454.1"/>
    </source>
</evidence>
<dbReference type="AlphaFoldDB" id="A0A0K3CNX7"/>
<dbReference type="GO" id="GO:0005759">
    <property type="term" value="C:mitochondrial matrix"/>
    <property type="evidence" value="ECO:0007669"/>
    <property type="project" value="InterPro"/>
</dbReference>
<sequence length="263" mass="28455">MLTRCLARTAIAAIRPALARAPVQLARVAGAVQSPRAFSTSLARFSNESLSAKLAEEIKFEKDSNDPYAEPEFLTNFKEEGVWKVEDADGADEIALTRTFGGENIRIIFSISDLDADADIPADAYDEETGADAGSGGLGDEAAGNAPGVPIETSITITKQAGGAVTIDAVAQDGMFTINNISFYPDADVALGMSSEDDWKRQGLYMGPAFDNLDEGVQTEFEEYLEERGINSSLALLIPDLAEWKEQKEYVRWLEGIKGFLQK</sequence>
<organism evidence="1 3">
    <name type="scientific">Rhodotorula toruloides</name>
    <name type="common">Yeast</name>
    <name type="synonym">Rhodosporidium toruloides</name>
    <dbReference type="NCBI Taxonomy" id="5286"/>
    <lineage>
        <taxon>Eukaryota</taxon>
        <taxon>Fungi</taxon>
        <taxon>Dikarya</taxon>
        <taxon>Basidiomycota</taxon>
        <taxon>Pucciniomycotina</taxon>
        <taxon>Microbotryomycetes</taxon>
        <taxon>Sporidiobolales</taxon>
        <taxon>Sporidiobolaceae</taxon>
        <taxon>Rhodotorula</taxon>
    </lineage>
</organism>
<reference evidence="1 3" key="1">
    <citation type="submission" date="2015-07" db="EMBL/GenBank/DDBJ databases">
        <authorList>
            <person name="Cajimat M.N.B."/>
            <person name="Milazzo M.L."/>
            <person name="Fulhorst C.F."/>
        </authorList>
    </citation>
    <scope>NUCLEOTIDE SEQUENCE [LARGE SCALE GENOMIC DNA]</scope>
    <source>
        <strain evidence="1">Single colony</strain>
    </source>
</reference>
<protein>
    <submittedName>
        <fullName evidence="1">BY PROTMAP: gi|472580939|gb|EMS18700.1| regulatory protein suaprga1 [Rhodosporidium toruloides NP11] gi|647402664|emb|CDR48877.1| RHTO0S21e00782g1_1 [Rhodosporidium toruloides]</fullName>
    </submittedName>
    <submittedName>
        <fullName evidence="2">Mitochondrial glyco protein</fullName>
    </submittedName>
</protein>
<dbReference type="Proteomes" id="UP000239560">
    <property type="component" value="Unassembled WGS sequence"/>
</dbReference>
<dbReference type="STRING" id="5286.A0A0K3CNX7"/>
<accession>A0A0K3CNX7</accession>
<dbReference type="Proteomes" id="UP000199069">
    <property type="component" value="Unassembled WGS sequence"/>
</dbReference>
<keyword evidence="3" id="KW-1185">Reference proteome</keyword>
<dbReference type="OMA" id="RWLNNVK"/>
<dbReference type="EMBL" id="CWKI01000009">
    <property type="protein sequence ID" value="CTR08881.1"/>
    <property type="molecule type" value="Genomic_DNA"/>
</dbReference>
<dbReference type="PANTHER" id="PTHR10826">
    <property type="entry name" value="COMPLEMENT COMPONENT 1"/>
    <property type="match status" value="1"/>
</dbReference>
<dbReference type="SUPFAM" id="SSF54529">
    <property type="entry name" value="Mitochondrial glycoprotein MAM33-like"/>
    <property type="match status" value="1"/>
</dbReference>
<dbReference type="OrthoDB" id="278212at2759"/>
<dbReference type="InterPro" id="IPR036561">
    <property type="entry name" value="MAM33_sf"/>
</dbReference>
<dbReference type="InterPro" id="IPR003428">
    <property type="entry name" value="MAM33"/>
</dbReference>
<dbReference type="GO" id="GO:0042256">
    <property type="term" value="P:cytosolic ribosome assembly"/>
    <property type="evidence" value="ECO:0007669"/>
    <property type="project" value="TreeGrafter"/>
</dbReference>
<dbReference type="PANTHER" id="PTHR10826:SF1">
    <property type="entry name" value="COMPLEMENT COMPONENT 1 Q SUBCOMPONENT-BINDING PROTEIN, MITOCHONDRIAL"/>
    <property type="match status" value="1"/>
</dbReference>
<evidence type="ECO:0000313" key="4">
    <source>
        <dbReference type="Proteomes" id="UP000239560"/>
    </source>
</evidence>
<dbReference type="Pfam" id="PF02330">
    <property type="entry name" value="MAM33"/>
    <property type="match status" value="1"/>
</dbReference>
<evidence type="ECO:0000313" key="1">
    <source>
        <dbReference type="EMBL" id="CTR08881.1"/>
    </source>
</evidence>
<dbReference type="Gene3D" id="3.10.280.10">
    <property type="entry name" value="Mitochondrial glycoprotein"/>
    <property type="match status" value="1"/>
</dbReference>
<gene>
    <name evidence="1" type="primary">FGENESH: predicted gene_9.88</name>
    <name evidence="2" type="ORF">AAT19DRAFT_16378</name>
    <name evidence="1" type="ORF">BN2166_0047420</name>
</gene>